<dbReference type="eggNOG" id="COG0346">
    <property type="taxonomic scope" value="Bacteria"/>
</dbReference>
<dbReference type="PANTHER" id="PTHR36503">
    <property type="entry name" value="BLR2520 PROTEIN"/>
    <property type="match status" value="1"/>
</dbReference>
<dbReference type="PROSITE" id="PS51819">
    <property type="entry name" value="VOC"/>
    <property type="match status" value="1"/>
</dbReference>
<sequence length="109" mass="11828">MKLGKPEISLAVSDIKASLVFYEALGFKRVEGAEEEKWVVVAQPDLRIGLYEGHVDANSLTFFGGDIEAISVKLHEAGFELKQGPETEEDGSIGAKAVDPDGNLIYFNT</sequence>
<dbReference type="InterPro" id="IPR004360">
    <property type="entry name" value="Glyas_Fos-R_dOase_dom"/>
</dbReference>
<name>D5SPG9_PLAL2</name>
<dbReference type="OrthoDB" id="2719609at2"/>
<protein>
    <submittedName>
        <fullName evidence="2">Glyoxalase/bleomycin resistance protein/dioxygenase</fullName>
    </submittedName>
</protein>
<evidence type="ECO:0000313" key="3">
    <source>
        <dbReference type="Proteomes" id="UP000002220"/>
    </source>
</evidence>
<dbReference type="GO" id="GO:0051213">
    <property type="term" value="F:dioxygenase activity"/>
    <property type="evidence" value="ECO:0007669"/>
    <property type="project" value="UniProtKB-KW"/>
</dbReference>
<evidence type="ECO:0000259" key="1">
    <source>
        <dbReference type="PROSITE" id="PS51819"/>
    </source>
</evidence>
<keyword evidence="2" id="KW-0223">Dioxygenase</keyword>
<keyword evidence="2" id="KW-0560">Oxidoreductase</keyword>
<feature type="domain" description="VOC" evidence="1">
    <location>
        <begin position="2"/>
        <end position="109"/>
    </location>
</feature>
<gene>
    <name evidence="2" type="ordered locus">Plim_0348</name>
</gene>
<dbReference type="InterPro" id="IPR029068">
    <property type="entry name" value="Glyas_Bleomycin-R_OHBP_Dase"/>
</dbReference>
<dbReference type="RefSeq" id="WP_013108630.1">
    <property type="nucleotide sequence ID" value="NC_014148.1"/>
</dbReference>
<dbReference type="Pfam" id="PF00903">
    <property type="entry name" value="Glyoxalase"/>
    <property type="match status" value="1"/>
</dbReference>
<organism evidence="2 3">
    <name type="scientific">Planctopirus limnophila (strain ATCC 43296 / DSM 3776 / IFAM 1008 / Mu 290)</name>
    <name type="common">Planctomyces limnophilus</name>
    <dbReference type="NCBI Taxonomy" id="521674"/>
    <lineage>
        <taxon>Bacteria</taxon>
        <taxon>Pseudomonadati</taxon>
        <taxon>Planctomycetota</taxon>
        <taxon>Planctomycetia</taxon>
        <taxon>Planctomycetales</taxon>
        <taxon>Planctomycetaceae</taxon>
        <taxon>Planctopirus</taxon>
    </lineage>
</organism>
<dbReference type="AlphaFoldDB" id="D5SPG9"/>
<dbReference type="InterPro" id="IPR037523">
    <property type="entry name" value="VOC_core"/>
</dbReference>
<dbReference type="SUPFAM" id="SSF54593">
    <property type="entry name" value="Glyoxalase/Bleomycin resistance protein/Dihydroxybiphenyl dioxygenase"/>
    <property type="match status" value="1"/>
</dbReference>
<dbReference type="PANTHER" id="PTHR36503:SF1">
    <property type="entry name" value="BLR2520 PROTEIN"/>
    <property type="match status" value="1"/>
</dbReference>
<keyword evidence="3" id="KW-1185">Reference proteome</keyword>
<reference evidence="2 3" key="1">
    <citation type="journal article" date="2010" name="Stand. Genomic Sci.">
        <title>Complete genome sequence of Planctomyces limnophilus type strain (Mu 290).</title>
        <authorList>
            <person name="Labutti K."/>
            <person name="Sikorski J."/>
            <person name="Schneider S."/>
            <person name="Nolan M."/>
            <person name="Lucas S."/>
            <person name="Glavina Del Rio T."/>
            <person name="Tice H."/>
            <person name="Cheng J.F."/>
            <person name="Goodwin L."/>
            <person name="Pitluck S."/>
            <person name="Liolios K."/>
            <person name="Ivanova N."/>
            <person name="Mavromatis K."/>
            <person name="Mikhailova N."/>
            <person name="Pati A."/>
            <person name="Chen A."/>
            <person name="Palaniappan K."/>
            <person name="Land M."/>
            <person name="Hauser L."/>
            <person name="Chang Y.J."/>
            <person name="Jeffries C.D."/>
            <person name="Tindall B.J."/>
            <person name="Rohde M."/>
            <person name="Goker M."/>
            <person name="Woyke T."/>
            <person name="Bristow J."/>
            <person name="Eisen J.A."/>
            <person name="Markowitz V."/>
            <person name="Hugenholtz P."/>
            <person name="Kyrpides N.C."/>
            <person name="Klenk H.P."/>
            <person name="Lapidus A."/>
        </authorList>
    </citation>
    <scope>NUCLEOTIDE SEQUENCE [LARGE SCALE GENOMIC DNA]</scope>
    <source>
        <strain evidence="3">ATCC 43296 / DSM 3776 / IFAM 1008 / 290</strain>
    </source>
</reference>
<dbReference type="KEGG" id="plm:Plim_0348"/>
<dbReference type="EMBL" id="CP001744">
    <property type="protein sequence ID" value="ADG66199.1"/>
    <property type="molecule type" value="Genomic_DNA"/>
</dbReference>
<dbReference type="Gene3D" id="3.10.180.10">
    <property type="entry name" value="2,3-Dihydroxybiphenyl 1,2-Dioxygenase, domain 1"/>
    <property type="match status" value="1"/>
</dbReference>
<dbReference type="STRING" id="521674.Plim_0348"/>
<dbReference type="Proteomes" id="UP000002220">
    <property type="component" value="Chromosome"/>
</dbReference>
<evidence type="ECO:0000313" key="2">
    <source>
        <dbReference type="EMBL" id="ADG66199.1"/>
    </source>
</evidence>
<dbReference type="HOGENOM" id="CLU_130403_0_0_0"/>
<accession>D5SPG9</accession>
<proteinExistence type="predicted"/>